<feature type="domain" description="Transglutaminase-like" evidence="12">
    <location>
        <begin position="208"/>
        <end position="263"/>
    </location>
</feature>
<protein>
    <recommendedName>
        <fullName evidence="6">Peptide-N(4)-(N-acetyl-beta-glucosaminyl)asparagine amidase</fullName>
        <ecNumber evidence="5">3.5.1.52</ecNumber>
    </recommendedName>
    <alternativeName>
        <fullName evidence="11">Peptide:N-glycanase</fullName>
    </alternativeName>
</protein>
<dbReference type="InterPro" id="IPR002931">
    <property type="entry name" value="Transglutaminase-like"/>
</dbReference>
<comment type="subcellular location">
    <subcellularLocation>
        <location evidence="3">Cytoplasm</location>
    </subcellularLocation>
</comment>
<proteinExistence type="inferred from homology"/>
<dbReference type="GO" id="GO:0006516">
    <property type="term" value="P:glycoprotein catabolic process"/>
    <property type="evidence" value="ECO:0007669"/>
    <property type="project" value="InterPro"/>
</dbReference>
<comment type="caution">
    <text evidence="13">The sequence shown here is derived from an EMBL/GenBank/DDBJ whole genome shotgun (WGS) entry which is preliminary data.</text>
</comment>
<comment type="catalytic activity">
    <reaction evidence="1">
        <text>Hydrolysis of an N(4)-(acetyl-beta-D-glucosaminyl)asparagine residue in which the glucosamine residue may be further glycosylated, to yield a (substituted) N-acetyl-beta-D-glucosaminylamine and a peptide containing an aspartate residue.</text>
        <dbReference type="EC" id="3.5.1.52"/>
    </reaction>
</comment>
<evidence type="ECO:0000256" key="11">
    <source>
        <dbReference type="ARBA" id="ARBA00032901"/>
    </source>
</evidence>
<comment type="similarity">
    <text evidence="4">Belongs to the transglutaminase-like superfamily. PNGase family.</text>
</comment>
<accession>A0A4C1THH5</accession>
<dbReference type="PANTHER" id="PTHR12143:SF19">
    <property type="entry name" value="PEPTIDE-N(4)-(N-ACETYL-BETA-GLUCOSAMINYL)ASPARAGINE AMIDASE"/>
    <property type="match status" value="1"/>
</dbReference>
<dbReference type="GO" id="GO:0005634">
    <property type="term" value="C:nucleus"/>
    <property type="evidence" value="ECO:0007669"/>
    <property type="project" value="TreeGrafter"/>
</dbReference>
<evidence type="ECO:0000256" key="10">
    <source>
        <dbReference type="ARBA" id="ARBA00022833"/>
    </source>
</evidence>
<dbReference type="Pfam" id="PF01841">
    <property type="entry name" value="Transglut_core"/>
    <property type="match status" value="1"/>
</dbReference>
<keyword evidence="10" id="KW-0862">Zinc</keyword>
<dbReference type="InterPro" id="IPR006588">
    <property type="entry name" value="Peptide_N_glycanase_PAW_dom"/>
</dbReference>
<dbReference type="GO" id="GO:0000224">
    <property type="term" value="F:peptide-N4-(N-acetyl-beta-glucosaminyl)asparagine amidase activity"/>
    <property type="evidence" value="ECO:0007669"/>
    <property type="project" value="UniProtKB-EC"/>
</dbReference>
<dbReference type="Gene3D" id="2.60.120.1020">
    <property type="entry name" value="Peptide N glycanase, PAW domain"/>
    <property type="match status" value="2"/>
</dbReference>
<evidence type="ECO:0000313" key="13">
    <source>
        <dbReference type="EMBL" id="GBP13953.1"/>
    </source>
</evidence>
<dbReference type="Gene3D" id="2.20.25.10">
    <property type="match status" value="1"/>
</dbReference>
<evidence type="ECO:0000256" key="9">
    <source>
        <dbReference type="ARBA" id="ARBA00022801"/>
    </source>
</evidence>
<keyword evidence="7" id="KW-0963">Cytoplasm</keyword>
<keyword evidence="9" id="KW-0378">Hydrolase</keyword>
<evidence type="ECO:0000313" key="14">
    <source>
        <dbReference type="Proteomes" id="UP000299102"/>
    </source>
</evidence>
<dbReference type="SUPFAM" id="SSF54001">
    <property type="entry name" value="Cysteine proteinases"/>
    <property type="match status" value="1"/>
</dbReference>
<dbReference type="AlphaFoldDB" id="A0A4C1THH5"/>
<evidence type="ECO:0000256" key="6">
    <source>
        <dbReference type="ARBA" id="ARBA00018546"/>
    </source>
</evidence>
<dbReference type="Gene3D" id="3.10.620.30">
    <property type="match status" value="1"/>
</dbReference>
<dbReference type="GO" id="GO:0046872">
    <property type="term" value="F:metal ion binding"/>
    <property type="evidence" value="ECO:0007669"/>
    <property type="project" value="UniProtKB-KW"/>
</dbReference>
<sequence>MEDMARLAVIEQNTPSVEIFNKILHALIQHITNILEFPHDFELRKIKDSLIKDSLSLDGFADYLKYIGFELITKNEFLLKLESLFNDVLKYEDEDLQEFARLHIPIVTLQIKAMERLREHQRLIKTGQSKETDLNFDIAFLIELLEWYKHSFFKWVDSPDCQNCGGRTTYKRNTTMKMETETCRVEVYICESCTASTNFPRHNCPRALLKSKRGRCGEWAACFTLLCRSLNYDTRYVYDTTDHVWCEVFDYDSNRWLHVDPCEAKLDQPLIYEHGWGKKLEYIIAFSRDDIQDVTWRYSGHHKEVRQRRILCSDLELMETILLLRKHRQKQVSEARRIYLTKRLVQELAQMLVERKPSDYDNEGRISGSLQWRKQRGELGETKSHVFDFKELGRYSIQYVTSKDEYRIYKNGGEYEIINTWCDGTFEAKNVFRKEEKDWKMVYIAREETPTIFDRRFKTLILKAELSGGHGDVSWQHAQLFRQTLMDSESTLCVELTVNEN</sequence>
<evidence type="ECO:0000256" key="3">
    <source>
        <dbReference type="ARBA" id="ARBA00004496"/>
    </source>
</evidence>
<dbReference type="InterPro" id="IPR038765">
    <property type="entry name" value="Papain-like_cys_pep_sf"/>
</dbReference>
<evidence type="ECO:0000259" key="12">
    <source>
        <dbReference type="SMART" id="SM00460"/>
    </source>
</evidence>
<dbReference type="OrthoDB" id="409136at2759"/>
<reference evidence="13 14" key="1">
    <citation type="journal article" date="2019" name="Commun. Biol.">
        <title>The bagworm genome reveals a unique fibroin gene that provides high tensile strength.</title>
        <authorList>
            <person name="Kono N."/>
            <person name="Nakamura H."/>
            <person name="Ohtoshi R."/>
            <person name="Tomita M."/>
            <person name="Numata K."/>
            <person name="Arakawa K."/>
        </authorList>
    </citation>
    <scope>NUCLEOTIDE SEQUENCE [LARGE SCALE GENOMIC DNA]</scope>
</reference>
<dbReference type="STRING" id="151549.A0A4C1THH5"/>
<evidence type="ECO:0000256" key="4">
    <source>
        <dbReference type="ARBA" id="ARBA00009390"/>
    </source>
</evidence>
<dbReference type="InterPro" id="IPR036339">
    <property type="entry name" value="PUB-like_dom_sf"/>
</dbReference>
<evidence type="ECO:0000256" key="2">
    <source>
        <dbReference type="ARBA" id="ARBA00001947"/>
    </source>
</evidence>
<keyword evidence="14" id="KW-1185">Reference proteome</keyword>
<dbReference type="SUPFAM" id="SSF143503">
    <property type="entry name" value="PUG domain-like"/>
    <property type="match status" value="1"/>
</dbReference>
<evidence type="ECO:0000256" key="5">
    <source>
        <dbReference type="ARBA" id="ARBA00012158"/>
    </source>
</evidence>
<organism evidence="13 14">
    <name type="scientific">Eumeta variegata</name>
    <name type="common">Bagworm moth</name>
    <name type="synonym">Eumeta japonica</name>
    <dbReference type="NCBI Taxonomy" id="151549"/>
    <lineage>
        <taxon>Eukaryota</taxon>
        <taxon>Metazoa</taxon>
        <taxon>Ecdysozoa</taxon>
        <taxon>Arthropoda</taxon>
        <taxon>Hexapoda</taxon>
        <taxon>Insecta</taxon>
        <taxon>Pterygota</taxon>
        <taxon>Neoptera</taxon>
        <taxon>Endopterygota</taxon>
        <taxon>Lepidoptera</taxon>
        <taxon>Glossata</taxon>
        <taxon>Ditrysia</taxon>
        <taxon>Tineoidea</taxon>
        <taxon>Psychidae</taxon>
        <taxon>Oiketicinae</taxon>
        <taxon>Eumeta</taxon>
    </lineage>
</organism>
<evidence type="ECO:0000256" key="8">
    <source>
        <dbReference type="ARBA" id="ARBA00022723"/>
    </source>
</evidence>
<keyword evidence="8" id="KW-0479">Metal-binding</keyword>
<dbReference type="EMBL" id="BGZK01000060">
    <property type="protein sequence ID" value="GBP13953.1"/>
    <property type="molecule type" value="Genomic_DNA"/>
</dbReference>
<dbReference type="SMART" id="SM00460">
    <property type="entry name" value="TGc"/>
    <property type="match status" value="1"/>
</dbReference>
<dbReference type="EC" id="3.5.1.52" evidence="5"/>
<dbReference type="PANTHER" id="PTHR12143">
    <property type="entry name" value="PEPTIDE N-GLYCANASE PNGASE -RELATED"/>
    <property type="match status" value="1"/>
</dbReference>
<evidence type="ECO:0000256" key="7">
    <source>
        <dbReference type="ARBA" id="ARBA00022490"/>
    </source>
</evidence>
<dbReference type="InterPro" id="IPR050883">
    <property type="entry name" value="PNGase"/>
</dbReference>
<dbReference type="Proteomes" id="UP000299102">
    <property type="component" value="Unassembled WGS sequence"/>
</dbReference>
<gene>
    <name evidence="13" type="primary">ngly1</name>
    <name evidence="13" type="ORF">EVAR_10514_1</name>
</gene>
<dbReference type="GO" id="GO:0005829">
    <property type="term" value="C:cytosol"/>
    <property type="evidence" value="ECO:0007669"/>
    <property type="project" value="TreeGrafter"/>
</dbReference>
<evidence type="ECO:0000256" key="1">
    <source>
        <dbReference type="ARBA" id="ARBA00001650"/>
    </source>
</evidence>
<dbReference type="InterPro" id="IPR008979">
    <property type="entry name" value="Galactose-bd-like_sf"/>
</dbReference>
<dbReference type="Pfam" id="PF04721">
    <property type="entry name" value="PAW"/>
    <property type="match status" value="2"/>
</dbReference>
<name>A0A4C1THH5_EUMVA</name>
<dbReference type="InterPro" id="IPR038680">
    <property type="entry name" value="PAW_sf"/>
</dbReference>
<dbReference type="SUPFAM" id="SSF49785">
    <property type="entry name" value="Galactose-binding domain-like"/>
    <property type="match status" value="1"/>
</dbReference>
<comment type="cofactor">
    <cofactor evidence="2">
        <name>Zn(2+)</name>
        <dbReference type="ChEBI" id="CHEBI:29105"/>
    </cofactor>
</comment>